<evidence type="ECO:0000259" key="2">
    <source>
        <dbReference type="Pfam" id="PF20736"/>
    </source>
</evidence>
<name>A0A0R1VSQ1_9LACO</name>
<feature type="domain" description="Non-reducing end beta-L-arabinofuranosidase-like GH127 middle" evidence="2">
    <location>
        <begin position="447"/>
        <end position="548"/>
    </location>
</feature>
<comment type="caution">
    <text evidence="4">The sequence shown here is derived from an EMBL/GenBank/DDBJ whole genome shotgun (WGS) entry which is preliminary data.</text>
</comment>
<feature type="domain" description="Non-reducing end beta-L-arabinofuranosidase-like GH127 catalytic" evidence="1">
    <location>
        <begin position="11"/>
        <end position="437"/>
    </location>
</feature>
<dbReference type="InterPro" id="IPR049174">
    <property type="entry name" value="Beta-AFase-like"/>
</dbReference>
<dbReference type="InterPro" id="IPR049046">
    <property type="entry name" value="Beta-AFase-like_GH127_middle"/>
</dbReference>
<dbReference type="PANTHER" id="PTHR43465:SF2">
    <property type="entry name" value="DUF1680 DOMAIN PROTEIN (AFU_ORTHOLOGUE AFUA_1G08910)"/>
    <property type="match status" value="1"/>
</dbReference>
<evidence type="ECO:0000259" key="1">
    <source>
        <dbReference type="Pfam" id="PF07944"/>
    </source>
</evidence>
<evidence type="ECO:0008006" key="6">
    <source>
        <dbReference type="Google" id="ProtNLM"/>
    </source>
</evidence>
<evidence type="ECO:0000259" key="3">
    <source>
        <dbReference type="Pfam" id="PF20737"/>
    </source>
</evidence>
<gene>
    <name evidence="4" type="ORF">FC15_GL000345</name>
</gene>
<dbReference type="SUPFAM" id="SSF48208">
    <property type="entry name" value="Six-hairpin glycosidases"/>
    <property type="match status" value="1"/>
</dbReference>
<dbReference type="STRING" id="1423735.FC15_GL000345"/>
<reference evidence="4 5" key="1">
    <citation type="journal article" date="2015" name="Genome Announc.">
        <title>Expanding the biotechnology potential of lactobacilli through comparative genomics of 213 strains and associated genera.</title>
        <authorList>
            <person name="Sun Z."/>
            <person name="Harris H.M."/>
            <person name="McCann A."/>
            <person name="Guo C."/>
            <person name="Argimon S."/>
            <person name="Zhang W."/>
            <person name="Yang X."/>
            <person name="Jeffery I.B."/>
            <person name="Cooney J.C."/>
            <person name="Kagawa T.F."/>
            <person name="Liu W."/>
            <person name="Song Y."/>
            <person name="Salvetti E."/>
            <person name="Wrobel A."/>
            <person name="Rasinkangas P."/>
            <person name="Parkhill J."/>
            <person name="Rea M.C."/>
            <person name="O'Sullivan O."/>
            <person name="Ritari J."/>
            <person name="Douillard F.P."/>
            <person name="Paul Ross R."/>
            <person name="Yang R."/>
            <person name="Briner A.E."/>
            <person name="Felis G.E."/>
            <person name="de Vos W.M."/>
            <person name="Barrangou R."/>
            <person name="Klaenhammer T.R."/>
            <person name="Caufield P.W."/>
            <person name="Cui Y."/>
            <person name="Zhang H."/>
            <person name="O'Toole P.W."/>
        </authorList>
    </citation>
    <scope>NUCLEOTIDE SEQUENCE [LARGE SCALE GENOMIC DNA]</scope>
    <source>
        <strain evidence="4 5">DSM 17758</strain>
    </source>
</reference>
<dbReference type="PATRIC" id="fig|1423735.3.peg.354"/>
<dbReference type="EMBL" id="AZFX01000080">
    <property type="protein sequence ID" value="KRM08610.1"/>
    <property type="molecule type" value="Genomic_DNA"/>
</dbReference>
<accession>A0A0R1VSQ1</accession>
<dbReference type="Pfam" id="PF07944">
    <property type="entry name" value="Beta-AFase-like_GH127_cat"/>
    <property type="match status" value="1"/>
</dbReference>
<dbReference type="InterPro" id="IPR012878">
    <property type="entry name" value="Beta-AFase-like_GH127_cat"/>
</dbReference>
<dbReference type="InterPro" id="IPR008928">
    <property type="entry name" value="6-hairpin_glycosidase_sf"/>
</dbReference>
<organism evidence="4 5">
    <name type="scientific">Lapidilactobacillus concavus DSM 17758</name>
    <dbReference type="NCBI Taxonomy" id="1423735"/>
    <lineage>
        <taxon>Bacteria</taxon>
        <taxon>Bacillati</taxon>
        <taxon>Bacillota</taxon>
        <taxon>Bacilli</taxon>
        <taxon>Lactobacillales</taxon>
        <taxon>Lactobacillaceae</taxon>
        <taxon>Lapidilactobacillus</taxon>
    </lineage>
</organism>
<evidence type="ECO:0000313" key="5">
    <source>
        <dbReference type="Proteomes" id="UP000051315"/>
    </source>
</evidence>
<dbReference type="Pfam" id="PF20737">
    <property type="entry name" value="Glyco_hydro127C"/>
    <property type="match status" value="1"/>
</dbReference>
<sequence length="671" mass="75532">MPIMRKLKTSIDDQFWQNYRQLVKDELIPYQWSVINDEVDVKIQKENANAFDAVEKSHAIQNLKIAAGQASGEFYGFWFQDSDVYKWLEAVAYALRYSPDVQLQQNADQLIDLIEAAQQPDGYLDTYFQLTSPELKFKHVSFSHELYCMGHYIEAGVAYYQTTGNQTALDIAVKMAACISHHFGPEPEKLHGYPGHPEIELALAKLADVTGNPQYTDLGKYMIDQRGTEPNFFEVQAKARQNSGVQDRFDSFDNEPRAKYFQNQSPVREMTTAEGHAVRMTYLLTGMAHVARQTRDQSLMDACRRLWDNITRHRMYLTGGIGSTVSGEAFTFDDDLPNDTMYAETCASCAMTFFAKQMQEAAPDGQYADLMERELFNGTISGMSLDGKHFFYVNPLAVDPQASANDPTKSHVKVTRADWFGCACCPPNLARLIASVDEYIYTIKDDTIYLDQFIGNESEFDNGLSLHVSGRYPWTDQIEIVVTAKQPIATRLAIRIPTWSQQNFQVSIEGRSNPLQTGTNVSATDLRNGYLLLDQTWSGSTKISLKLDLSVRQTQADPHVVADLGKIAIERGPLVYCLEEVDNGNHLPQLSLPLHTTFTETFDKSSLAIPFIKLTTSGQRITTQPQHLYETAGLQTTTTQTVELIPYFAWANRAPGEMIVWVDEATAESTV</sequence>
<evidence type="ECO:0000313" key="4">
    <source>
        <dbReference type="EMBL" id="KRM08610.1"/>
    </source>
</evidence>
<keyword evidence="5" id="KW-1185">Reference proteome</keyword>
<dbReference type="Proteomes" id="UP000051315">
    <property type="component" value="Unassembled WGS sequence"/>
</dbReference>
<dbReference type="InterPro" id="IPR049049">
    <property type="entry name" value="Beta-AFase-like_GH127_C"/>
</dbReference>
<dbReference type="PANTHER" id="PTHR43465">
    <property type="entry name" value="DUF1680 DOMAIN PROTEIN (AFU_ORTHOLOGUE AFUA_1G08910)"/>
    <property type="match status" value="1"/>
</dbReference>
<feature type="domain" description="Non-reducing end beta-L-arabinofuranosidase-like GH127 C-terminal" evidence="3">
    <location>
        <begin position="551"/>
        <end position="662"/>
    </location>
</feature>
<dbReference type="AlphaFoldDB" id="A0A0R1VSQ1"/>
<dbReference type="GO" id="GO:0005975">
    <property type="term" value="P:carbohydrate metabolic process"/>
    <property type="evidence" value="ECO:0007669"/>
    <property type="project" value="InterPro"/>
</dbReference>
<dbReference type="Pfam" id="PF20736">
    <property type="entry name" value="Glyco_hydro127M"/>
    <property type="match status" value="1"/>
</dbReference>
<proteinExistence type="predicted"/>
<protein>
    <recommendedName>
        <fullName evidence="6">Glycoside hydrolase family 127 protein</fullName>
    </recommendedName>
</protein>